<feature type="compositionally biased region" description="Basic and acidic residues" evidence="1">
    <location>
        <begin position="11"/>
        <end position="26"/>
    </location>
</feature>
<dbReference type="PATRIC" id="fig|1003195.29.peg.7420"/>
<feature type="region of interest" description="Disordered" evidence="1">
    <location>
        <begin position="1"/>
        <end position="38"/>
    </location>
</feature>
<evidence type="ECO:0000313" key="3">
    <source>
        <dbReference type="Proteomes" id="UP000007842"/>
    </source>
</evidence>
<organism evidence="2 3">
    <name type="scientific">Streptantibioticus cattleyicolor (strain ATCC 35852 / DSM 46488 / JCM 4925 / NBRC 14057 / NRRL 8057)</name>
    <name type="common">Streptomyces cattleya</name>
    <dbReference type="NCBI Taxonomy" id="1003195"/>
    <lineage>
        <taxon>Bacteria</taxon>
        <taxon>Bacillati</taxon>
        <taxon>Actinomycetota</taxon>
        <taxon>Actinomycetes</taxon>
        <taxon>Kitasatosporales</taxon>
        <taxon>Streptomycetaceae</taxon>
        <taxon>Streptantibioticus</taxon>
    </lineage>
</organism>
<accession>G8XHH9</accession>
<protein>
    <submittedName>
        <fullName evidence="2">Uncharacterized protein</fullName>
    </submittedName>
</protein>
<geneLocation type="plasmid" evidence="2 3">
    <name>pSCATT</name>
</geneLocation>
<keyword evidence="2" id="KW-0614">Plasmid</keyword>
<keyword evidence="3" id="KW-1185">Reference proteome</keyword>
<dbReference type="EMBL" id="CP003229">
    <property type="protein sequence ID" value="AEW99816.1"/>
    <property type="molecule type" value="Genomic_DNA"/>
</dbReference>
<gene>
    <name evidence="2" type="ordered locus">SCATT_p16230</name>
</gene>
<dbReference type="HOGENOM" id="CLU_2883864_0_0_11"/>
<name>G8XHH9_STREN</name>
<evidence type="ECO:0000313" key="2">
    <source>
        <dbReference type="EMBL" id="AEW99816.1"/>
    </source>
</evidence>
<reference evidence="3" key="1">
    <citation type="submission" date="2011-12" db="EMBL/GenBank/DDBJ databases">
        <title>Complete genome sequence of Streptomyces cattleya strain DSM 46488.</title>
        <authorList>
            <person name="Ou H.-Y."/>
            <person name="Li P."/>
            <person name="Zhao C."/>
            <person name="O'Hagan D."/>
            <person name="Deng Z."/>
        </authorList>
    </citation>
    <scope>NUCLEOTIDE SEQUENCE [LARGE SCALE GENOMIC DNA]</scope>
    <source>
        <strain evidence="3">ATCC 35852 / DSM 46488 / JCM 4925 / NBRC 14057 / NRRL 8057</strain>
        <plasmid evidence="3">Plasmid pSCATT</plasmid>
    </source>
</reference>
<proteinExistence type="predicted"/>
<sequence length="63" mass="6753">MVGMAITPRAVADRPRQRHVHADPGYERGAGGPACRHRVPPCASARRTADTMVREGSFVVAQA</sequence>
<dbReference type="KEGG" id="scy:SCATT_p16230"/>
<evidence type="ECO:0000256" key="1">
    <source>
        <dbReference type="SAM" id="MobiDB-lite"/>
    </source>
</evidence>
<dbReference type="Proteomes" id="UP000007842">
    <property type="component" value="Plasmid pSCATT"/>
</dbReference>
<dbReference type="AlphaFoldDB" id="G8XHH9"/>